<sequence>MSPFMLFQLDDYFPDVPRRRHSSSFSDSSTLTANSGDSAATCVASIDFSLDEEIIRVPNATACARGQLDYNPDNEHIPLLSNARWEYLPVDATQGNTRNLDLFLASHTKKILGLNYLHITNFVVMQLLWYYIRGVKTVNDTTIFNHLLFDRKILVQQYQSLRRLLDIVGHHCEKVALRGDVDDDYEFEWAFAASGCALPNVGKDAVIRLSR</sequence>
<protein>
    <submittedName>
        <fullName evidence="1">Uncharacterized protein</fullName>
    </submittedName>
</protein>
<reference evidence="1" key="1">
    <citation type="journal article" date="2021" name="Nat. Commun.">
        <title>Genetic determinants of endophytism in the Arabidopsis root mycobiome.</title>
        <authorList>
            <person name="Mesny F."/>
            <person name="Miyauchi S."/>
            <person name="Thiergart T."/>
            <person name="Pickel B."/>
            <person name="Atanasova L."/>
            <person name="Karlsson M."/>
            <person name="Huettel B."/>
            <person name="Barry K.W."/>
            <person name="Haridas S."/>
            <person name="Chen C."/>
            <person name="Bauer D."/>
            <person name="Andreopoulos W."/>
            <person name="Pangilinan J."/>
            <person name="LaButti K."/>
            <person name="Riley R."/>
            <person name="Lipzen A."/>
            <person name="Clum A."/>
            <person name="Drula E."/>
            <person name="Henrissat B."/>
            <person name="Kohler A."/>
            <person name="Grigoriev I.V."/>
            <person name="Martin F.M."/>
            <person name="Hacquard S."/>
        </authorList>
    </citation>
    <scope>NUCLEOTIDE SEQUENCE</scope>
    <source>
        <strain evidence="1">MPI-CAGE-CH-0243</strain>
    </source>
</reference>
<dbReference type="Proteomes" id="UP000700596">
    <property type="component" value="Unassembled WGS sequence"/>
</dbReference>
<dbReference type="EMBL" id="JAGMWT010000012">
    <property type="protein sequence ID" value="KAH7118743.1"/>
    <property type="molecule type" value="Genomic_DNA"/>
</dbReference>
<keyword evidence="2" id="KW-1185">Reference proteome</keyword>
<evidence type="ECO:0000313" key="2">
    <source>
        <dbReference type="Proteomes" id="UP000700596"/>
    </source>
</evidence>
<organism evidence="1 2">
    <name type="scientific">Dendryphion nanum</name>
    <dbReference type="NCBI Taxonomy" id="256645"/>
    <lineage>
        <taxon>Eukaryota</taxon>
        <taxon>Fungi</taxon>
        <taxon>Dikarya</taxon>
        <taxon>Ascomycota</taxon>
        <taxon>Pezizomycotina</taxon>
        <taxon>Dothideomycetes</taxon>
        <taxon>Pleosporomycetidae</taxon>
        <taxon>Pleosporales</taxon>
        <taxon>Torulaceae</taxon>
        <taxon>Dendryphion</taxon>
    </lineage>
</organism>
<evidence type="ECO:0000313" key="1">
    <source>
        <dbReference type="EMBL" id="KAH7118743.1"/>
    </source>
</evidence>
<proteinExistence type="predicted"/>
<accession>A0A9P9IEG2</accession>
<name>A0A9P9IEG2_9PLEO</name>
<gene>
    <name evidence="1" type="ORF">B0J11DRAFT_74408</name>
</gene>
<comment type="caution">
    <text evidence="1">The sequence shown here is derived from an EMBL/GenBank/DDBJ whole genome shotgun (WGS) entry which is preliminary data.</text>
</comment>
<dbReference type="AlphaFoldDB" id="A0A9P9IEG2"/>